<keyword evidence="3" id="KW-1003">Cell membrane</keyword>
<accession>A0ABW8AR94</accession>
<dbReference type="Pfam" id="PF00528">
    <property type="entry name" value="BPD_transp_1"/>
    <property type="match status" value="1"/>
</dbReference>
<dbReference type="Gene3D" id="1.10.3720.10">
    <property type="entry name" value="MetI-like"/>
    <property type="match status" value="1"/>
</dbReference>
<keyword evidence="10" id="KW-1185">Reference proteome</keyword>
<dbReference type="PROSITE" id="PS50928">
    <property type="entry name" value="ABC_TM1"/>
    <property type="match status" value="1"/>
</dbReference>
<dbReference type="InterPro" id="IPR035906">
    <property type="entry name" value="MetI-like_sf"/>
</dbReference>
<feature type="domain" description="ABC transmembrane type-1" evidence="8">
    <location>
        <begin position="97"/>
        <end position="288"/>
    </location>
</feature>
<reference evidence="9 10" key="1">
    <citation type="submission" date="2024-10" db="EMBL/GenBank/DDBJ databases">
        <title>The Natural Products Discovery Center: Release of the First 8490 Sequenced Strains for Exploring Actinobacteria Biosynthetic Diversity.</title>
        <authorList>
            <person name="Kalkreuter E."/>
            <person name="Kautsar S.A."/>
            <person name="Yang D."/>
            <person name="Bader C.D."/>
            <person name="Teijaro C.N."/>
            <person name="Fluegel L."/>
            <person name="Davis C.M."/>
            <person name="Simpson J.R."/>
            <person name="Lauterbach L."/>
            <person name="Steele A.D."/>
            <person name="Gui C."/>
            <person name="Meng S."/>
            <person name="Li G."/>
            <person name="Viehrig K."/>
            <person name="Ye F."/>
            <person name="Su P."/>
            <person name="Kiefer A.F."/>
            <person name="Nichols A."/>
            <person name="Cepeda A.J."/>
            <person name="Yan W."/>
            <person name="Fan B."/>
            <person name="Jiang Y."/>
            <person name="Adhikari A."/>
            <person name="Zheng C.-J."/>
            <person name="Schuster L."/>
            <person name="Cowan T.M."/>
            <person name="Smanski M.J."/>
            <person name="Chevrette M.G."/>
            <person name="De Carvalho L.P.S."/>
            <person name="Shen B."/>
        </authorList>
    </citation>
    <scope>NUCLEOTIDE SEQUENCE [LARGE SCALE GENOMIC DNA]</scope>
    <source>
        <strain evidence="9 10">NPDC049639</strain>
    </source>
</reference>
<proteinExistence type="inferred from homology"/>
<keyword evidence="6 7" id="KW-0472">Membrane</keyword>
<gene>
    <name evidence="9" type="ORF">ACIB24_17765</name>
</gene>
<evidence type="ECO:0000256" key="2">
    <source>
        <dbReference type="ARBA" id="ARBA00022448"/>
    </source>
</evidence>
<comment type="caution">
    <text evidence="9">The sequence shown here is derived from an EMBL/GenBank/DDBJ whole genome shotgun (WGS) entry which is preliminary data.</text>
</comment>
<organism evidence="9 10">
    <name type="scientific">Spongisporangium articulatum</name>
    <dbReference type="NCBI Taxonomy" id="3362603"/>
    <lineage>
        <taxon>Bacteria</taxon>
        <taxon>Bacillati</taxon>
        <taxon>Actinomycetota</taxon>
        <taxon>Actinomycetes</taxon>
        <taxon>Kineosporiales</taxon>
        <taxon>Kineosporiaceae</taxon>
        <taxon>Spongisporangium</taxon>
    </lineage>
</organism>
<dbReference type="CDD" id="cd06261">
    <property type="entry name" value="TM_PBP2"/>
    <property type="match status" value="1"/>
</dbReference>
<protein>
    <submittedName>
        <fullName evidence="9">ABC transporter permease</fullName>
    </submittedName>
</protein>
<evidence type="ECO:0000313" key="10">
    <source>
        <dbReference type="Proteomes" id="UP001612915"/>
    </source>
</evidence>
<dbReference type="SUPFAM" id="SSF161098">
    <property type="entry name" value="MetI-like"/>
    <property type="match status" value="1"/>
</dbReference>
<feature type="transmembrane region" description="Helical" evidence="7">
    <location>
        <begin position="263"/>
        <end position="284"/>
    </location>
</feature>
<comment type="subcellular location">
    <subcellularLocation>
        <location evidence="1 7">Cell membrane</location>
        <topology evidence="1 7">Multi-pass membrane protein</topology>
    </subcellularLocation>
</comment>
<feature type="transmembrane region" description="Helical" evidence="7">
    <location>
        <begin position="108"/>
        <end position="129"/>
    </location>
</feature>
<dbReference type="PANTHER" id="PTHR30151:SF41">
    <property type="entry name" value="ABC TRANSPORTER PERMEASE PROTEIN"/>
    <property type="match status" value="1"/>
</dbReference>
<evidence type="ECO:0000256" key="7">
    <source>
        <dbReference type="RuleBase" id="RU363032"/>
    </source>
</evidence>
<keyword evidence="4 7" id="KW-0812">Transmembrane</keyword>
<evidence type="ECO:0000256" key="3">
    <source>
        <dbReference type="ARBA" id="ARBA00022475"/>
    </source>
</evidence>
<evidence type="ECO:0000313" key="9">
    <source>
        <dbReference type="EMBL" id="MFI7588915.1"/>
    </source>
</evidence>
<evidence type="ECO:0000256" key="5">
    <source>
        <dbReference type="ARBA" id="ARBA00022989"/>
    </source>
</evidence>
<name>A0ABW8AR94_9ACTN</name>
<evidence type="ECO:0000259" key="8">
    <source>
        <dbReference type="PROSITE" id="PS50928"/>
    </source>
</evidence>
<dbReference type="Proteomes" id="UP001612915">
    <property type="component" value="Unassembled WGS sequence"/>
</dbReference>
<dbReference type="PANTHER" id="PTHR30151">
    <property type="entry name" value="ALKANE SULFONATE ABC TRANSPORTER-RELATED, MEMBRANE SUBUNIT"/>
    <property type="match status" value="1"/>
</dbReference>
<feature type="transmembrane region" description="Helical" evidence="7">
    <location>
        <begin position="141"/>
        <end position="160"/>
    </location>
</feature>
<dbReference type="EMBL" id="JBITLV010000006">
    <property type="protein sequence ID" value="MFI7588915.1"/>
    <property type="molecule type" value="Genomic_DNA"/>
</dbReference>
<sequence>MSDNTTAGSMAAFAHEEDAIAQPPLPDGGPTRSALRVWAIGSWRAFSPLVVSGVVAVGAWALFLKAFDINPLLGKSPKAVYEYLFTVEAAADNRSSVLSALGITLKDAAYGFVGGMAAAVVVAILFVLYRSVEQAFMPIAMLLRSVPLVAMTPIIVLIFGRGLWGVAVIAGIVVFFPALVTIVFGLRSVAPQTRDLVVAYGGSNWTALRKVAFPTALPSIFAAARISVPGALIGALVAEWLATGQGTGGQIITDIPSFKYADVWANIAVLTGTSIVLYTIVGLFEAFVLARYGPAPEAH</sequence>
<comment type="similarity">
    <text evidence="7">Belongs to the binding-protein-dependent transport system permease family.</text>
</comment>
<evidence type="ECO:0000256" key="1">
    <source>
        <dbReference type="ARBA" id="ARBA00004651"/>
    </source>
</evidence>
<dbReference type="InterPro" id="IPR000515">
    <property type="entry name" value="MetI-like"/>
</dbReference>
<keyword evidence="5 7" id="KW-1133">Transmembrane helix</keyword>
<dbReference type="RefSeq" id="WP_398283099.1">
    <property type="nucleotide sequence ID" value="NZ_JBITLV010000006.1"/>
</dbReference>
<keyword evidence="2 7" id="KW-0813">Transport</keyword>
<evidence type="ECO:0000256" key="6">
    <source>
        <dbReference type="ARBA" id="ARBA00023136"/>
    </source>
</evidence>
<feature type="transmembrane region" description="Helical" evidence="7">
    <location>
        <begin position="166"/>
        <end position="186"/>
    </location>
</feature>
<evidence type="ECO:0000256" key="4">
    <source>
        <dbReference type="ARBA" id="ARBA00022692"/>
    </source>
</evidence>
<feature type="transmembrane region" description="Helical" evidence="7">
    <location>
        <begin position="45"/>
        <end position="63"/>
    </location>
</feature>